<evidence type="ECO:0000256" key="3">
    <source>
        <dbReference type="ARBA" id="ARBA00022741"/>
    </source>
</evidence>
<keyword evidence="11" id="KW-1185">Reference proteome</keyword>
<evidence type="ECO:0000256" key="1">
    <source>
        <dbReference type="ARBA" id="ARBA00004651"/>
    </source>
</evidence>
<dbReference type="InterPro" id="IPR017871">
    <property type="entry name" value="ABC_transporter-like_CS"/>
</dbReference>
<feature type="transmembrane region" description="Helical" evidence="7">
    <location>
        <begin position="135"/>
        <end position="152"/>
    </location>
</feature>
<evidence type="ECO:0000256" key="6">
    <source>
        <dbReference type="ARBA" id="ARBA00023136"/>
    </source>
</evidence>
<evidence type="ECO:0000259" key="8">
    <source>
        <dbReference type="PROSITE" id="PS50893"/>
    </source>
</evidence>
<name>A0ABT6ZIR4_9ACTN</name>
<accession>A0ABT6ZIR4</accession>
<gene>
    <name evidence="10" type="ORF">QJ043_02445</name>
</gene>
<dbReference type="PROSITE" id="PS50893">
    <property type="entry name" value="ABC_TRANSPORTER_2"/>
    <property type="match status" value="1"/>
</dbReference>
<evidence type="ECO:0000256" key="7">
    <source>
        <dbReference type="SAM" id="Phobius"/>
    </source>
</evidence>
<dbReference type="PANTHER" id="PTHR43394">
    <property type="entry name" value="ATP-DEPENDENT PERMEASE MDL1, MITOCHONDRIAL"/>
    <property type="match status" value="1"/>
</dbReference>
<feature type="transmembrane region" description="Helical" evidence="7">
    <location>
        <begin position="279"/>
        <end position="297"/>
    </location>
</feature>
<dbReference type="EMBL" id="JASJEX010000001">
    <property type="protein sequence ID" value="MDJ1128943.1"/>
    <property type="molecule type" value="Genomic_DNA"/>
</dbReference>
<evidence type="ECO:0000256" key="4">
    <source>
        <dbReference type="ARBA" id="ARBA00022840"/>
    </source>
</evidence>
<feature type="transmembrane region" description="Helical" evidence="7">
    <location>
        <begin position="236"/>
        <end position="259"/>
    </location>
</feature>
<dbReference type="CDD" id="cd18548">
    <property type="entry name" value="ABC_6TM_Tm287_like"/>
    <property type="match status" value="1"/>
</dbReference>
<feature type="domain" description="ABC transmembrane type-1" evidence="9">
    <location>
        <begin position="17"/>
        <end position="299"/>
    </location>
</feature>
<dbReference type="RefSeq" id="WP_283712578.1">
    <property type="nucleotide sequence ID" value="NZ_JASJEW010000001.1"/>
</dbReference>
<dbReference type="InterPro" id="IPR003439">
    <property type="entry name" value="ABC_transporter-like_ATP-bd"/>
</dbReference>
<keyword evidence="5 7" id="KW-1133">Transmembrane helix</keyword>
<dbReference type="InterPro" id="IPR039421">
    <property type="entry name" value="Type_1_exporter"/>
</dbReference>
<feature type="transmembrane region" description="Helical" evidence="7">
    <location>
        <begin position="53"/>
        <end position="74"/>
    </location>
</feature>
<organism evidence="10 11">
    <name type="scientific">Kribbibacterium absianum</name>
    <dbReference type="NCBI Taxonomy" id="3044210"/>
    <lineage>
        <taxon>Bacteria</taxon>
        <taxon>Bacillati</taxon>
        <taxon>Actinomycetota</taxon>
        <taxon>Coriobacteriia</taxon>
        <taxon>Coriobacteriales</taxon>
        <taxon>Kribbibacteriaceae</taxon>
        <taxon>Kribbibacterium</taxon>
    </lineage>
</organism>
<keyword evidence="3" id="KW-0547">Nucleotide-binding</keyword>
<dbReference type="SUPFAM" id="SSF90123">
    <property type="entry name" value="ABC transporter transmembrane region"/>
    <property type="match status" value="1"/>
</dbReference>
<comment type="subcellular location">
    <subcellularLocation>
        <location evidence="1">Cell membrane</location>
        <topology evidence="1">Multi-pass membrane protein</topology>
    </subcellularLocation>
</comment>
<dbReference type="InterPro" id="IPR003593">
    <property type="entry name" value="AAA+_ATPase"/>
</dbReference>
<dbReference type="SMART" id="SM00382">
    <property type="entry name" value="AAA"/>
    <property type="match status" value="1"/>
</dbReference>
<sequence length="577" mass="61754">MEELARRFFPPYRRYLIWGPVTKCLEVGFDLLTPLVIAWMIDSGVNAGDTDVIWQGVGLLAGMAFLGFGVTLICQKMASLASQGVGTDIRAALIEKMGTFSAAELDRFGAPTLVTRTTNDVNQLQLAISMLIRQLIRWPALAVGSVVCALAIDVPLGLVFCVCLPVLAAVFYLVMSRSVPFFAGMQAKLDAIGRLVRETASGVRPIRAFNREAFQEARFREASQEQADMAVGAGRLTALLSPATFLVMNVGIACVLWLGGGSVTAGRLEQGQVMALIGYMNQLLVSIAYIANLVVIFTRAAASAERVEEVLACEPTVTDAGVCEQPTETGAPVLEMERVSFSFPNAGRPALMDVSLVLEPGQSLGVIGGTGSGKSALASLVPRLYDATEGSVRVAGRDVRDLPLSQLRRLVAFVPQRAELVSGTVRDNLRWRGEDATDDELWAALEAAQAADFVRRLPEGLDAPVEPNGRNFSGGQRQRLTVARALVEPSALVVLDDSASALDYATDAALRRALAHLPGSPARLVISQRISTVSSCDQVLVLDQGQVMGLGTHDELLAGCPLYREIADSQLRQEEAA</sequence>
<comment type="caution">
    <text evidence="10">The sequence shown here is derived from an EMBL/GenBank/DDBJ whole genome shotgun (WGS) entry which is preliminary data.</text>
</comment>
<dbReference type="InterPro" id="IPR027417">
    <property type="entry name" value="P-loop_NTPase"/>
</dbReference>
<dbReference type="Gene3D" id="3.40.50.300">
    <property type="entry name" value="P-loop containing nucleotide triphosphate hydrolases"/>
    <property type="match status" value="1"/>
</dbReference>
<dbReference type="Gene3D" id="1.20.1560.10">
    <property type="entry name" value="ABC transporter type 1, transmembrane domain"/>
    <property type="match status" value="1"/>
</dbReference>
<evidence type="ECO:0000313" key="11">
    <source>
        <dbReference type="Proteomes" id="UP001431693"/>
    </source>
</evidence>
<feature type="transmembrane region" description="Helical" evidence="7">
    <location>
        <begin position="158"/>
        <end position="175"/>
    </location>
</feature>
<dbReference type="Pfam" id="PF00005">
    <property type="entry name" value="ABC_tran"/>
    <property type="match status" value="1"/>
</dbReference>
<reference evidence="10" key="1">
    <citation type="submission" date="2023-05" db="EMBL/GenBank/DDBJ databases">
        <title>[olsenella] sp. nov., isolated from a pig farm feces dump.</title>
        <authorList>
            <person name="Chang Y.-H."/>
        </authorList>
    </citation>
    <scope>NUCLEOTIDE SEQUENCE</scope>
    <source>
        <strain evidence="10">YH-ols2217</strain>
    </source>
</reference>
<dbReference type="Pfam" id="PF00664">
    <property type="entry name" value="ABC_membrane"/>
    <property type="match status" value="1"/>
</dbReference>
<dbReference type="Proteomes" id="UP001431693">
    <property type="component" value="Unassembled WGS sequence"/>
</dbReference>
<protein>
    <submittedName>
        <fullName evidence="10">ABC transporter ATP-binding protein</fullName>
    </submittedName>
</protein>
<keyword evidence="4 10" id="KW-0067">ATP-binding</keyword>
<evidence type="ECO:0000259" key="9">
    <source>
        <dbReference type="PROSITE" id="PS50929"/>
    </source>
</evidence>
<dbReference type="PROSITE" id="PS50929">
    <property type="entry name" value="ABC_TM1F"/>
    <property type="match status" value="1"/>
</dbReference>
<dbReference type="InterPro" id="IPR036640">
    <property type="entry name" value="ABC1_TM_sf"/>
</dbReference>
<feature type="domain" description="ABC transporter" evidence="8">
    <location>
        <begin position="334"/>
        <end position="569"/>
    </location>
</feature>
<keyword evidence="2 7" id="KW-0812">Transmembrane</keyword>
<proteinExistence type="predicted"/>
<dbReference type="SUPFAM" id="SSF52540">
    <property type="entry name" value="P-loop containing nucleoside triphosphate hydrolases"/>
    <property type="match status" value="1"/>
</dbReference>
<evidence type="ECO:0000256" key="5">
    <source>
        <dbReference type="ARBA" id="ARBA00022989"/>
    </source>
</evidence>
<evidence type="ECO:0000256" key="2">
    <source>
        <dbReference type="ARBA" id="ARBA00022692"/>
    </source>
</evidence>
<keyword evidence="6 7" id="KW-0472">Membrane</keyword>
<dbReference type="InterPro" id="IPR011527">
    <property type="entry name" value="ABC1_TM_dom"/>
</dbReference>
<dbReference type="PROSITE" id="PS00211">
    <property type="entry name" value="ABC_TRANSPORTER_1"/>
    <property type="match status" value="1"/>
</dbReference>
<evidence type="ECO:0000313" key="10">
    <source>
        <dbReference type="EMBL" id="MDJ1128943.1"/>
    </source>
</evidence>
<dbReference type="PANTHER" id="PTHR43394:SF1">
    <property type="entry name" value="ATP-BINDING CASSETTE SUB-FAMILY B MEMBER 10, MITOCHONDRIAL"/>
    <property type="match status" value="1"/>
</dbReference>
<dbReference type="GO" id="GO:0005524">
    <property type="term" value="F:ATP binding"/>
    <property type="evidence" value="ECO:0007669"/>
    <property type="project" value="UniProtKB-KW"/>
</dbReference>